<evidence type="ECO:0000313" key="1">
    <source>
        <dbReference type="EMBL" id="PPU75792.1"/>
    </source>
</evidence>
<dbReference type="EMBL" id="MDED01000023">
    <property type="protein sequence ID" value="PPU75792.1"/>
    <property type="molecule type" value="Genomic_DNA"/>
</dbReference>
<protein>
    <submittedName>
        <fullName evidence="1">Uncharacterized protein</fullName>
    </submittedName>
</protein>
<dbReference type="AlphaFoldDB" id="A0A2S7DPP0"/>
<dbReference type="Proteomes" id="UP000239561">
    <property type="component" value="Unassembled WGS sequence"/>
</dbReference>
<reference evidence="1 2" key="1">
    <citation type="submission" date="2016-08" db="EMBL/GenBank/DDBJ databases">
        <authorList>
            <person name="Seilhamer J.J."/>
        </authorList>
    </citation>
    <scope>NUCLEOTIDE SEQUENCE [LARGE SCALE GENOMIC DNA]</scope>
    <source>
        <strain evidence="1 2">CFBP2542</strain>
    </source>
</reference>
<evidence type="ECO:0000313" key="2">
    <source>
        <dbReference type="Proteomes" id="UP000239561"/>
    </source>
</evidence>
<organism evidence="1 2">
    <name type="scientific">Xanthomonas cucurbitae</name>
    <dbReference type="NCBI Taxonomy" id="56453"/>
    <lineage>
        <taxon>Bacteria</taxon>
        <taxon>Pseudomonadati</taxon>
        <taxon>Pseudomonadota</taxon>
        <taxon>Gammaproteobacteria</taxon>
        <taxon>Lysobacterales</taxon>
        <taxon>Lysobacteraceae</taxon>
        <taxon>Xanthomonas</taxon>
    </lineage>
</organism>
<dbReference type="OrthoDB" id="5988059at2"/>
<accession>A0A2S7DPP0</accession>
<gene>
    <name evidence="1" type="ORF">XcuCFBP2542_13070</name>
</gene>
<dbReference type="RefSeq" id="WP_104604009.1">
    <property type="nucleotide sequence ID" value="NZ_CP033326.1"/>
</dbReference>
<name>A0A2S7DPP0_9XANT</name>
<proteinExistence type="predicted"/>
<comment type="caution">
    <text evidence="1">The sequence shown here is derived from an EMBL/GenBank/DDBJ whole genome shotgun (WGS) entry which is preliminary data.</text>
</comment>
<sequence length="122" mass="12900">MIDATTQAGLIAAGSTVQRYLGALPGAARAQADALWVGGRPPPVPDDGVLRAMGGIVSMRILNDPAQPLDPQQPLQRVEVPVRIVVRTASGSQQLVGTYRLQPRAGGQGWEIYSATLHPVLR</sequence>